<evidence type="ECO:0000313" key="10">
    <source>
        <dbReference type="EMBL" id="MBD0423477.1"/>
    </source>
</evidence>
<keyword evidence="4" id="KW-0646">Protease inhibitor</keyword>
<evidence type="ECO:0000256" key="4">
    <source>
        <dbReference type="ARBA" id="ARBA00022690"/>
    </source>
</evidence>
<dbReference type="Pfam" id="PF00720">
    <property type="entry name" value="SSI"/>
    <property type="match status" value="1"/>
</dbReference>
<evidence type="ECO:0000256" key="2">
    <source>
        <dbReference type="ARBA" id="ARBA00010472"/>
    </source>
</evidence>
<feature type="chain" id="PRO_5036689202" description="Subtilisin inhibitor domain-containing protein" evidence="8">
    <location>
        <begin position="30"/>
        <end position="166"/>
    </location>
</feature>
<feature type="compositionally biased region" description="Low complexity" evidence="7">
    <location>
        <begin position="29"/>
        <end position="42"/>
    </location>
</feature>
<organism evidence="10 11">
    <name type="scientific">Streptomyces griseicoloratus</name>
    <dbReference type="NCBI Taxonomy" id="2752516"/>
    <lineage>
        <taxon>Bacteria</taxon>
        <taxon>Bacillati</taxon>
        <taxon>Actinomycetota</taxon>
        <taxon>Actinomycetes</taxon>
        <taxon>Kitasatosporales</taxon>
        <taxon>Streptomycetaceae</taxon>
        <taxon>Streptomyces</taxon>
    </lineage>
</organism>
<protein>
    <recommendedName>
        <fullName evidence="9">Subtilisin inhibitor domain-containing protein</fullName>
    </recommendedName>
</protein>
<gene>
    <name evidence="10" type="ORF">H0H10_30715</name>
</gene>
<feature type="domain" description="Subtilisin inhibitor" evidence="9">
    <location>
        <begin position="70"/>
        <end position="136"/>
    </location>
</feature>
<dbReference type="InterPro" id="IPR036819">
    <property type="entry name" value="Subtilisin_inhibitor-like_sf"/>
</dbReference>
<evidence type="ECO:0000313" key="11">
    <source>
        <dbReference type="Proteomes" id="UP000621210"/>
    </source>
</evidence>
<dbReference type="GO" id="GO:0004867">
    <property type="term" value="F:serine-type endopeptidase inhibitor activity"/>
    <property type="evidence" value="ECO:0007669"/>
    <property type="project" value="UniProtKB-KW"/>
</dbReference>
<keyword evidence="8" id="KW-0732">Signal</keyword>
<dbReference type="Gene3D" id="3.30.350.10">
    <property type="entry name" value="Subtilisin inhibitor-like"/>
    <property type="match status" value="1"/>
</dbReference>
<keyword evidence="6" id="KW-1015">Disulfide bond</keyword>
<dbReference type="InterPro" id="IPR023549">
    <property type="entry name" value="Subtilisin_inhibitor"/>
</dbReference>
<comment type="caution">
    <text evidence="10">The sequence shown here is derived from an EMBL/GenBank/DDBJ whole genome shotgun (WGS) entry which is preliminary data.</text>
</comment>
<comment type="similarity">
    <text evidence="2">Belongs to the protease inhibitor I16 (SSI) family.</text>
</comment>
<dbReference type="GO" id="GO:0005576">
    <property type="term" value="C:extracellular region"/>
    <property type="evidence" value="ECO:0007669"/>
    <property type="project" value="UniProtKB-SubCell"/>
</dbReference>
<evidence type="ECO:0000256" key="1">
    <source>
        <dbReference type="ARBA" id="ARBA00004613"/>
    </source>
</evidence>
<feature type="signal peptide" evidence="8">
    <location>
        <begin position="1"/>
        <end position="29"/>
    </location>
</feature>
<sequence length="166" mass="17140">MFQVTRFLAAAAVSAAAFASLAAAPPAAAAPVATGPGPVAGTLAPPPVRDEDRGGDHLTVTVRNAGDGADGTYELYCRPSGGSHPDPAGACAAVERSTRWGQDVFAPAPEGTVCTMKYGGPATAHVTGTWAGRSVDATFDRRDGCRIDRWDRLVPLLPDLRSPGRW</sequence>
<keyword evidence="5" id="KW-0722">Serine protease inhibitor</keyword>
<evidence type="ECO:0000256" key="3">
    <source>
        <dbReference type="ARBA" id="ARBA00022525"/>
    </source>
</evidence>
<dbReference type="EMBL" id="JACVQF010000223">
    <property type="protein sequence ID" value="MBD0423477.1"/>
    <property type="molecule type" value="Genomic_DNA"/>
</dbReference>
<comment type="subcellular location">
    <subcellularLocation>
        <location evidence="1">Secreted</location>
    </subcellularLocation>
</comment>
<evidence type="ECO:0000256" key="7">
    <source>
        <dbReference type="SAM" id="MobiDB-lite"/>
    </source>
</evidence>
<dbReference type="AlphaFoldDB" id="A0A926LB99"/>
<accession>A0A926LB99</accession>
<feature type="region of interest" description="Disordered" evidence="7">
    <location>
        <begin position="29"/>
        <end position="64"/>
    </location>
</feature>
<evidence type="ECO:0000259" key="9">
    <source>
        <dbReference type="Pfam" id="PF00720"/>
    </source>
</evidence>
<reference evidence="10" key="1">
    <citation type="submission" date="2020-09" db="EMBL/GenBank/DDBJ databases">
        <title>Streptomyces grisecoloratus sp. nov., isolated from cotton soil.</title>
        <authorList>
            <person name="Xing L."/>
        </authorList>
    </citation>
    <scope>NUCLEOTIDE SEQUENCE</scope>
    <source>
        <strain evidence="10">TRM S81-3</strain>
    </source>
</reference>
<evidence type="ECO:0000256" key="6">
    <source>
        <dbReference type="ARBA" id="ARBA00023157"/>
    </source>
</evidence>
<evidence type="ECO:0000256" key="5">
    <source>
        <dbReference type="ARBA" id="ARBA00022900"/>
    </source>
</evidence>
<dbReference type="Proteomes" id="UP000621210">
    <property type="component" value="Unassembled WGS sequence"/>
</dbReference>
<reference evidence="10" key="2">
    <citation type="submission" date="2020-09" db="EMBL/GenBank/DDBJ databases">
        <authorList>
            <person name="Luo X."/>
        </authorList>
    </citation>
    <scope>NUCLEOTIDE SEQUENCE</scope>
    <source>
        <strain evidence="10">TRM S81-3</strain>
    </source>
</reference>
<dbReference type="SUPFAM" id="SSF55399">
    <property type="entry name" value="Subtilisin inhibitor"/>
    <property type="match status" value="1"/>
</dbReference>
<evidence type="ECO:0000256" key="8">
    <source>
        <dbReference type="SAM" id="SignalP"/>
    </source>
</evidence>
<keyword evidence="3" id="KW-0964">Secreted</keyword>
<name>A0A926LB99_9ACTN</name>
<proteinExistence type="inferred from homology"/>
<dbReference type="RefSeq" id="WP_188184406.1">
    <property type="nucleotide sequence ID" value="NZ_JACVQF010000223.1"/>
</dbReference>
<keyword evidence="11" id="KW-1185">Reference proteome</keyword>